<dbReference type="Proteomes" id="UP000799537">
    <property type="component" value="Unassembled WGS sequence"/>
</dbReference>
<dbReference type="RefSeq" id="XP_033665899.1">
    <property type="nucleotide sequence ID" value="XM_033813266.1"/>
</dbReference>
<gene>
    <name evidence="1" type="ORF">M409DRAFT_56349</name>
</gene>
<protein>
    <submittedName>
        <fullName evidence="1">Uncharacterized protein</fullName>
    </submittedName>
</protein>
<evidence type="ECO:0000313" key="2">
    <source>
        <dbReference type="Proteomes" id="UP000799537"/>
    </source>
</evidence>
<dbReference type="EMBL" id="ML993602">
    <property type="protein sequence ID" value="KAF2165010.1"/>
    <property type="molecule type" value="Genomic_DNA"/>
</dbReference>
<name>A0A6A6CFJ3_ZASCE</name>
<evidence type="ECO:0000313" key="1">
    <source>
        <dbReference type="EMBL" id="KAF2165010.1"/>
    </source>
</evidence>
<accession>A0A6A6CFJ3</accession>
<sequence>MCCKQYLNSRKMSKTSPYQYVPNSRAGSLNIARSLASTYAYSTPSLVGRSPRTQTMYPSAVLARGDFLQQTQQPSFIQHVLLADYPPSPQGEASFALEAQGPEHVEVHGPSR</sequence>
<organism evidence="1 2">
    <name type="scientific">Zasmidium cellare ATCC 36951</name>
    <dbReference type="NCBI Taxonomy" id="1080233"/>
    <lineage>
        <taxon>Eukaryota</taxon>
        <taxon>Fungi</taxon>
        <taxon>Dikarya</taxon>
        <taxon>Ascomycota</taxon>
        <taxon>Pezizomycotina</taxon>
        <taxon>Dothideomycetes</taxon>
        <taxon>Dothideomycetidae</taxon>
        <taxon>Mycosphaerellales</taxon>
        <taxon>Mycosphaerellaceae</taxon>
        <taxon>Zasmidium</taxon>
    </lineage>
</organism>
<dbReference type="GeneID" id="54566538"/>
<dbReference type="AlphaFoldDB" id="A0A6A6CFJ3"/>
<keyword evidence="2" id="KW-1185">Reference proteome</keyword>
<proteinExistence type="predicted"/>
<reference evidence="1" key="1">
    <citation type="journal article" date="2020" name="Stud. Mycol.">
        <title>101 Dothideomycetes genomes: a test case for predicting lifestyles and emergence of pathogens.</title>
        <authorList>
            <person name="Haridas S."/>
            <person name="Albert R."/>
            <person name="Binder M."/>
            <person name="Bloem J."/>
            <person name="Labutti K."/>
            <person name="Salamov A."/>
            <person name="Andreopoulos B."/>
            <person name="Baker S."/>
            <person name="Barry K."/>
            <person name="Bills G."/>
            <person name="Bluhm B."/>
            <person name="Cannon C."/>
            <person name="Castanera R."/>
            <person name="Culley D."/>
            <person name="Daum C."/>
            <person name="Ezra D."/>
            <person name="Gonzalez J."/>
            <person name="Henrissat B."/>
            <person name="Kuo A."/>
            <person name="Liang C."/>
            <person name="Lipzen A."/>
            <person name="Lutzoni F."/>
            <person name="Magnuson J."/>
            <person name="Mondo S."/>
            <person name="Nolan M."/>
            <person name="Ohm R."/>
            <person name="Pangilinan J."/>
            <person name="Park H.-J."/>
            <person name="Ramirez L."/>
            <person name="Alfaro M."/>
            <person name="Sun H."/>
            <person name="Tritt A."/>
            <person name="Yoshinaga Y."/>
            <person name="Zwiers L.-H."/>
            <person name="Turgeon B."/>
            <person name="Goodwin S."/>
            <person name="Spatafora J."/>
            <person name="Crous P."/>
            <person name="Grigoriev I."/>
        </authorList>
    </citation>
    <scope>NUCLEOTIDE SEQUENCE</scope>
    <source>
        <strain evidence="1">ATCC 36951</strain>
    </source>
</reference>